<comment type="caution">
    <text evidence="2">The sequence shown here is derived from an EMBL/GenBank/DDBJ whole genome shotgun (WGS) entry which is preliminary data.</text>
</comment>
<feature type="compositionally biased region" description="Polar residues" evidence="1">
    <location>
        <begin position="34"/>
        <end position="50"/>
    </location>
</feature>
<accession>A0AAE0HNY2</accession>
<organism evidence="2 3">
    <name type="scientific">Chaetomium fimeti</name>
    <dbReference type="NCBI Taxonomy" id="1854472"/>
    <lineage>
        <taxon>Eukaryota</taxon>
        <taxon>Fungi</taxon>
        <taxon>Dikarya</taxon>
        <taxon>Ascomycota</taxon>
        <taxon>Pezizomycotina</taxon>
        <taxon>Sordariomycetes</taxon>
        <taxon>Sordariomycetidae</taxon>
        <taxon>Sordariales</taxon>
        <taxon>Chaetomiaceae</taxon>
        <taxon>Chaetomium</taxon>
    </lineage>
</organism>
<sequence length="230" mass="24858">MMESIQLAQMLADLSDLNAAESQAAVALVNANKSIPTSSPADSARQSDQPPTRPALRHHKRTGSAGSAASAGSSFISRTASPAKFDKYGRRILTPPNTRANSSYGSIPGTPRREAEVSRKSPFTTTITTYPSSNATIPATYSLSLSLLSTTPSNGHVLNETRNQQIDDDVDRANSLMALYEIRAKLKDQDNNRNLGKLREKIAALHVKQMQGEKKDGDPGRARFSYPKST</sequence>
<dbReference type="GeneID" id="87845464"/>
<protein>
    <submittedName>
        <fullName evidence="2">Uncharacterized protein</fullName>
    </submittedName>
</protein>
<dbReference type="AlphaFoldDB" id="A0AAE0HNY2"/>
<feature type="compositionally biased region" description="Polar residues" evidence="1">
    <location>
        <begin position="95"/>
        <end position="105"/>
    </location>
</feature>
<dbReference type="EMBL" id="JAUEPN010000001">
    <property type="protein sequence ID" value="KAK3300052.1"/>
    <property type="molecule type" value="Genomic_DNA"/>
</dbReference>
<proteinExistence type="predicted"/>
<keyword evidence="3" id="KW-1185">Reference proteome</keyword>
<evidence type="ECO:0000313" key="3">
    <source>
        <dbReference type="Proteomes" id="UP001278766"/>
    </source>
</evidence>
<feature type="compositionally biased region" description="Basic and acidic residues" evidence="1">
    <location>
        <begin position="211"/>
        <end position="221"/>
    </location>
</feature>
<gene>
    <name evidence="2" type="ORF">B0H64DRAFT_6188</name>
</gene>
<reference evidence="2" key="2">
    <citation type="submission" date="2023-06" db="EMBL/GenBank/DDBJ databases">
        <authorList>
            <consortium name="Lawrence Berkeley National Laboratory"/>
            <person name="Haridas S."/>
            <person name="Hensen N."/>
            <person name="Bonometti L."/>
            <person name="Westerberg I."/>
            <person name="Brannstrom I.O."/>
            <person name="Guillou S."/>
            <person name="Cros-Aarteil S."/>
            <person name="Calhoun S."/>
            <person name="Kuo A."/>
            <person name="Mondo S."/>
            <person name="Pangilinan J."/>
            <person name="Riley R."/>
            <person name="Labutti K."/>
            <person name="Andreopoulos B."/>
            <person name="Lipzen A."/>
            <person name="Chen C."/>
            <person name="Yanf M."/>
            <person name="Daum C."/>
            <person name="Ng V."/>
            <person name="Clum A."/>
            <person name="Steindorff A."/>
            <person name="Ohm R."/>
            <person name="Martin F."/>
            <person name="Silar P."/>
            <person name="Natvig D."/>
            <person name="Lalanne C."/>
            <person name="Gautier V."/>
            <person name="Ament-Velasquez S.L."/>
            <person name="Kruys A."/>
            <person name="Hutchinson M.I."/>
            <person name="Powell A.J."/>
            <person name="Barry K."/>
            <person name="Miller A.N."/>
            <person name="Grigoriev I.V."/>
            <person name="Debuchy R."/>
            <person name="Gladieux P."/>
            <person name="Thoren M.H."/>
            <person name="Johannesson H."/>
        </authorList>
    </citation>
    <scope>NUCLEOTIDE SEQUENCE</scope>
    <source>
        <strain evidence="2">CBS 168.71</strain>
    </source>
</reference>
<name>A0AAE0HNY2_9PEZI</name>
<feature type="region of interest" description="Disordered" evidence="1">
    <location>
        <begin position="34"/>
        <end position="75"/>
    </location>
</feature>
<evidence type="ECO:0000256" key="1">
    <source>
        <dbReference type="SAM" id="MobiDB-lite"/>
    </source>
</evidence>
<feature type="region of interest" description="Disordered" evidence="1">
    <location>
        <begin position="87"/>
        <end position="121"/>
    </location>
</feature>
<feature type="region of interest" description="Disordered" evidence="1">
    <location>
        <begin position="209"/>
        <end position="230"/>
    </location>
</feature>
<dbReference type="Proteomes" id="UP001278766">
    <property type="component" value="Unassembled WGS sequence"/>
</dbReference>
<reference evidence="2" key="1">
    <citation type="journal article" date="2023" name="Mol. Phylogenet. Evol.">
        <title>Genome-scale phylogeny and comparative genomics of the fungal order Sordariales.</title>
        <authorList>
            <person name="Hensen N."/>
            <person name="Bonometti L."/>
            <person name="Westerberg I."/>
            <person name="Brannstrom I.O."/>
            <person name="Guillou S."/>
            <person name="Cros-Aarteil S."/>
            <person name="Calhoun S."/>
            <person name="Haridas S."/>
            <person name="Kuo A."/>
            <person name="Mondo S."/>
            <person name="Pangilinan J."/>
            <person name="Riley R."/>
            <person name="LaButti K."/>
            <person name="Andreopoulos B."/>
            <person name="Lipzen A."/>
            <person name="Chen C."/>
            <person name="Yan M."/>
            <person name="Daum C."/>
            <person name="Ng V."/>
            <person name="Clum A."/>
            <person name="Steindorff A."/>
            <person name="Ohm R.A."/>
            <person name="Martin F."/>
            <person name="Silar P."/>
            <person name="Natvig D.O."/>
            <person name="Lalanne C."/>
            <person name="Gautier V."/>
            <person name="Ament-Velasquez S.L."/>
            <person name="Kruys A."/>
            <person name="Hutchinson M.I."/>
            <person name="Powell A.J."/>
            <person name="Barry K."/>
            <person name="Miller A.N."/>
            <person name="Grigoriev I.V."/>
            <person name="Debuchy R."/>
            <person name="Gladieux P."/>
            <person name="Hiltunen Thoren M."/>
            <person name="Johannesson H."/>
        </authorList>
    </citation>
    <scope>NUCLEOTIDE SEQUENCE</scope>
    <source>
        <strain evidence="2">CBS 168.71</strain>
    </source>
</reference>
<evidence type="ECO:0000313" key="2">
    <source>
        <dbReference type="EMBL" id="KAK3300052.1"/>
    </source>
</evidence>
<dbReference type="RefSeq" id="XP_062663566.1">
    <property type="nucleotide sequence ID" value="XM_062808516.1"/>
</dbReference>
<feature type="compositionally biased region" description="Low complexity" evidence="1">
    <location>
        <begin position="63"/>
        <end position="74"/>
    </location>
</feature>